<dbReference type="PANTHER" id="PTHR46696:SF1">
    <property type="entry name" value="CYTOCHROME P450 YJIB-RELATED"/>
    <property type="match status" value="1"/>
</dbReference>
<dbReference type="AlphaFoldDB" id="A0A1W2FVZ8"/>
<evidence type="ECO:0000313" key="8">
    <source>
        <dbReference type="EMBL" id="SMD26071.1"/>
    </source>
</evidence>
<evidence type="ECO:0000256" key="4">
    <source>
        <dbReference type="ARBA" id="ARBA00023002"/>
    </source>
</evidence>
<dbReference type="CDD" id="cd11029">
    <property type="entry name" value="CYP107-like"/>
    <property type="match status" value="1"/>
</dbReference>
<evidence type="ECO:0000256" key="5">
    <source>
        <dbReference type="ARBA" id="ARBA00023004"/>
    </source>
</evidence>
<evidence type="ECO:0000313" key="9">
    <source>
        <dbReference type="Proteomes" id="UP000192674"/>
    </source>
</evidence>
<dbReference type="InterPro" id="IPR017972">
    <property type="entry name" value="Cyt_P450_CS"/>
</dbReference>
<dbReference type="GO" id="GO:0020037">
    <property type="term" value="F:heme binding"/>
    <property type="evidence" value="ECO:0007669"/>
    <property type="project" value="InterPro"/>
</dbReference>
<dbReference type="GO" id="GO:0004497">
    <property type="term" value="F:monooxygenase activity"/>
    <property type="evidence" value="ECO:0007669"/>
    <property type="project" value="UniProtKB-KW"/>
</dbReference>
<name>A0A1W2FVZ8_KIBAR</name>
<dbReference type="EMBL" id="FWXV01000013">
    <property type="protein sequence ID" value="SMD26071.1"/>
    <property type="molecule type" value="Genomic_DNA"/>
</dbReference>
<evidence type="ECO:0000256" key="6">
    <source>
        <dbReference type="ARBA" id="ARBA00023033"/>
    </source>
</evidence>
<proteinExistence type="inferred from homology"/>
<keyword evidence="2 7" id="KW-0349">Heme</keyword>
<keyword evidence="4 7" id="KW-0560">Oxidoreductase</keyword>
<evidence type="ECO:0000256" key="3">
    <source>
        <dbReference type="ARBA" id="ARBA00022723"/>
    </source>
</evidence>
<dbReference type="PANTHER" id="PTHR46696">
    <property type="entry name" value="P450, PUTATIVE (EUROFUNG)-RELATED"/>
    <property type="match status" value="1"/>
</dbReference>
<dbReference type="Gene3D" id="1.10.630.10">
    <property type="entry name" value="Cytochrome P450"/>
    <property type="match status" value="1"/>
</dbReference>
<dbReference type="GO" id="GO:0005506">
    <property type="term" value="F:iron ion binding"/>
    <property type="evidence" value="ECO:0007669"/>
    <property type="project" value="InterPro"/>
</dbReference>
<evidence type="ECO:0000256" key="7">
    <source>
        <dbReference type="RuleBase" id="RU000461"/>
    </source>
</evidence>
<protein>
    <submittedName>
        <fullName evidence="8">Cytochrome P450</fullName>
    </submittedName>
</protein>
<reference evidence="8 9" key="1">
    <citation type="submission" date="2017-04" db="EMBL/GenBank/DDBJ databases">
        <authorList>
            <person name="Afonso C.L."/>
            <person name="Miller P.J."/>
            <person name="Scott M.A."/>
            <person name="Spackman E."/>
            <person name="Goraichik I."/>
            <person name="Dimitrov K.M."/>
            <person name="Suarez D.L."/>
            <person name="Swayne D.E."/>
        </authorList>
    </citation>
    <scope>NUCLEOTIDE SEQUENCE [LARGE SCALE GENOMIC DNA]</scope>
    <source>
        <strain evidence="8 9">DSM 43828</strain>
    </source>
</reference>
<dbReference type="InterPro" id="IPR036396">
    <property type="entry name" value="Cyt_P450_sf"/>
</dbReference>
<dbReference type="Proteomes" id="UP000192674">
    <property type="component" value="Unassembled WGS sequence"/>
</dbReference>
<keyword evidence="6 7" id="KW-0503">Monooxygenase</keyword>
<keyword evidence="9" id="KW-1185">Reference proteome</keyword>
<dbReference type="InterPro" id="IPR002397">
    <property type="entry name" value="Cyt_P450_B"/>
</dbReference>
<dbReference type="SUPFAM" id="SSF48264">
    <property type="entry name" value="Cytochrome P450"/>
    <property type="match status" value="1"/>
</dbReference>
<organism evidence="8 9">
    <name type="scientific">Kibdelosporangium aridum</name>
    <dbReference type="NCBI Taxonomy" id="2030"/>
    <lineage>
        <taxon>Bacteria</taxon>
        <taxon>Bacillati</taxon>
        <taxon>Actinomycetota</taxon>
        <taxon>Actinomycetes</taxon>
        <taxon>Pseudonocardiales</taxon>
        <taxon>Pseudonocardiaceae</taxon>
        <taxon>Kibdelosporangium</taxon>
    </lineage>
</organism>
<dbReference type="FunFam" id="1.10.630.10:FF:000018">
    <property type="entry name" value="Cytochrome P450 monooxygenase"/>
    <property type="match status" value="1"/>
</dbReference>
<keyword evidence="3 7" id="KW-0479">Metal-binding</keyword>
<dbReference type="PRINTS" id="PR00359">
    <property type="entry name" value="BP450"/>
</dbReference>
<evidence type="ECO:0000256" key="2">
    <source>
        <dbReference type="ARBA" id="ARBA00022617"/>
    </source>
</evidence>
<comment type="similarity">
    <text evidence="1 7">Belongs to the cytochrome P450 family.</text>
</comment>
<accession>A0A1W2FVZ8</accession>
<sequence length="392" mass="42941">MGEELPQTYARFRAAGPVIPVELPGGVQVWAVTTHAAVREVLEGDNTRFAKHYSRWAALKDGRVPNDWPFLPLVYGEHMLMRDGLDHARLRDLLGSEFTLVRIEALRPRVTEIVDSLIKDVIAKGDAVDLVSSFAEQVPMAVTCELFGIPAGDRPRLREWTRTLFSHQATAEQTHLAGHQLITFMSALVEWKRQDPGDDLTSALVREHTADELSDQELVECLFLILVAGHETTLHMLGHAIVGLLANPSQLTLAITQNRWADVVEEALRRTPPVYGSLFRYALADTEVAGVHVPAGDALLLCIGGGGTDPAQHGPDADQFDITRDQKGHLAFGHGAHYCLGAPLARIEGEVALSALFNRLPDMKATIPVDEIAYSPSFLTYGPLRVPVVLNA</sequence>
<dbReference type="Pfam" id="PF00067">
    <property type="entry name" value="p450"/>
    <property type="match status" value="1"/>
</dbReference>
<keyword evidence="5 7" id="KW-0408">Iron</keyword>
<evidence type="ECO:0000256" key="1">
    <source>
        <dbReference type="ARBA" id="ARBA00010617"/>
    </source>
</evidence>
<dbReference type="GO" id="GO:0016705">
    <property type="term" value="F:oxidoreductase activity, acting on paired donors, with incorporation or reduction of molecular oxygen"/>
    <property type="evidence" value="ECO:0007669"/>
    <property type="project" value="InterPro"/>
</dbReference>
<gene>
    <name evidence="8" type="ORF">SAMN05661093_09651</name>
</gene>
<dbReference type="PRINTS" id="PR00385">
    <property type="entry name" value="P450"/>
</dbReference>
<dbReference type="PROSITE" id="PS00086">
    <property type="entry name" value="CYTOCHROME_P450"/>
    <property type="match status" value="1"/>
</dbReference>
<dbReference type="InterPro" id="IPR001128">
    <property type="entry name" value="Cyt_P450"/>
</dbReference>